<dbReference type="EMBL" id="HBUF01195451">
    <property type="protein sequence ID" value="CAG6659872.1"/>
    <property type="molecule type" value="Transcribed_RNA"/>
</dbReference>
<feature type="region of interest" description="Disordered" evidence="1">
    <location>
        <begin position="1"/>
        <end position="101"/>
    </location>
</feature>
<dbReference type="EMBL" id="HBUF01195447">
    <property type="protein sequence ID" value="CAG6659868.1"/>
    <property type="molecule type" value="Transcribed_RNA"/>
</dbReference>
<feature type="compositionally biased region" description="Basic residues" evidence="1">
    <location>
        <begin position="49"/>
        <end position="59"/>
    </location>
</feature>
<dbReference type="EMBL" id="HBUF01195449">
    <property type="protein sequence ID" value="CAG6659870.1"/>
    <property type="molecule type" value="Transcribed_RNA"/>
</dbReference>
<protein>
    <submittedName>
        <fullName evidence="2">Uncharacterized protein</fullName>
    </submittedName>
</protein>
<dbReference type="EMBL" id="HBUF01195448">
    <property type="protein sequence ID" value="CAG6659869.1"/>
    <property type="molecule type" value="Transcribed_RNA"/>
</dbReference>
<accession>A0A8D8S1U0</accession>
<proteinExistence type="predicted"/>
<feature type="compositionally biased region" description="Polar residues" evidence="1">
    <location>
        <begin position="63"/>
        <end position="78"/>
    </location>
</feature>
<evidence type="ECO:0000313" key="2">
    <source>
        <dbReference type="EMBL" id="CAG6659872.1"/>
    </source>
</evidence>
<dbReference type="AlphaFoldDB" id="A0A8D8S1U0"/>
<organism evidence="2">
    <name type="scientific">Cacopsylla melanoneura</name>
    <dbReference type="NCBI Taxonomy" id="428564"/>
    <lineage>
        <taxon>Eukaryota</taxon>
        <taxon>Metazoa</taxon>
        <taxon>Ecdysozoa</taxon>
        <taxon>Arthropoda</taxon>
        <taxon>Hexapoda</taxon>
        <taxon>Insecta</taxon>
        <taxon>Pterygota</taxon>
        <taxon>Neoptera</taxon>
        <taxon>Paraneoptera</taxon>
        <taxon>Hemiptera</taxon>
        <taxon>Sternorrhyncha</taxon>
        <taxon>Psylloidea</taxon>
        <taxon>Psyllidae</taxon>
        <taxon>Psyllinae</taxon>
        <taxon>Cacopsylla</taxon>
    </lineage>
</organism>
<feature type="compositionally biased region" description="Basic residues" evidence="1">
    <location>
        <begin position="20"/>
        <end position="31"/>
    </location>
</feature>
<feature type="compositionally biased region" description="Polar residues" evidence="1">
    <location>
        <begin position="1"/>
        <end position="19"/>
    </location>
</feature>
<evidence type="ECO:0000256" key="1">
    <source>
        <dbReference type="SAM" id="MobiDB-lite"/>
    </source>
</evidence>
<name>A0A8D8S1U0_9HEMI</name>
<sequence length="101" mass="11212">MPTSTRNGYQHKTGVNQKAKSLHPVRNHRPTPAHPRATPTTPMGPPRPARTRRTRRSSRSGRQVSAITDSRQSRTHPTTGLRPAVFPNHPATHLIPPPVEL</sequence>
<reference evidence="2" key="1">
    <citation type="submission" date="2021-05" db="EMBL/GenBank/DDBJ databases">
        <authorList>
            <person name="Alioto T."/>
            <person name="Alioto T."/>
            <person name="Gomez Garrido J."/>
        </authorList>
    </citation>
    <scope>NUCLEOTIDE SEQUENCE</scope>
</reference>